<keyword evidence="2" id="KW-1185">Reference proteome</keyword>
<proteinExistence type="predicted"/>
<protein>
    <submittedName>
        <fullName evidence="1">Reverse transcriptase</fullName>
    </submittedName>
</protein>
<keyword evidence="1" id="KW-0808">Transferase</keyword>
<organism evidence="1 2">
    <name type="scientific">Gossypium australe</name>
    <dbReference type="NCBI Taxonomy" id="47621"/>
    <lineage>
        <taxon>Eukaryota</taxon>
        <taxon>Viridiplantae</taxon>
        <taxon>Streptophyta</taxon>
        <taxon>Embryophyta</taxon>
        <taxon>Tracheophyta</taxon>
        <taxon>Spermatophyta</taxon>
        <taxon>Magnoliopsida</taxon>
        <taxon>eudicotyledons</taxon>
        <taxon>Gunneridae</taxon>
        <taxon>Pentapetalae</taxon>
        <taxon>rosids</taxon>
        <taxon>malvids</taxon>
        <taxon>Malvales</taxon>
        <taxon>Malvaceae</taxon>
        <taxon>Malvoideae</taxon>
        <taxon>Gossypium</taxon>
    </lineage>
</organism>
<evidence type="ECO:0000313" key="1">
    <source>
        <dbReference type="EMBL" id="KAA3461966.1"/>
    </source>
</evidence>
<dbReference type="Proteomes" id="UP000325315">
    <property type="component" value="Unassembled WGS sequence"/>
</dbReference>
<comment type="caution">
    <text evidence="1">The sequence shown here is derived from an EMBL/GenBank/DDBJ whole genome shotgun (WGS) entry which is preliminary data.</text>
</comment>
<dbReference type="PANTHER" id="PTHR33710:SF64">
    <property type="entry name" value="ENDONUCLEASE_EXONUCLEASE_PHOSPHATASE DOMAIN-CONTAINING PROTEIN"/>
    <property type="match status" value="1"/>
</dbReference>
<dbReference type="EMBL" id="SMMG02000009">
    <property type="protein sequence ID" value="KAA3461966.1"/>
    <property type="molecule type" value="Genomic_DNA"/>
</dbReference>
<sequence>MEEFCDVMEELSLVNVKTTKGWFTWVNNREGNNMVKERLDRYLISANAIDNFSFVETNMSDHDVIMLDTLGHKPRENFRAPRLLFKYDLCWAKEKDAKNVIKAAWNGNNMNTLEKLEKIDNLIDGSNRESKANMLKTSRIKLGHLYAKEESRIRWLKEGDKNTHFFYVCATERIKKNNIEKLKDSYGNWKHDKDEICKVVCEYFQNNF</sequence>
<accession>A0A5B6UYE9</accession>
<dbReference type="GO" id="GO:0003964">
    <property type="term" value="F:RNA-directed DNA polymerase activity"/>
    <property type="evidence" value="ECO:0007669"/>
    <property type="project" value="UniProtKB-KW"/>
</dbReference>
<dbReference type="OrthoDB" id="1001887at2759"/>
<reference evidence="2" key="1">
    <citation type="journal article" date="2019" name="Plant Biotechnol. J.">
        <title>Genome sequencing of the Australian wild diploid species Gossypium australe highlights disease resistance and delayed gland morphogenesis.</title>
        <authorList>
            <person name="Cai Y."/>
            <person name="Cai X."/>
            <person name="Wang Q."/>
            <person name="Wang P."/>
            <person name="Zhang Y."/>
            <person name="Cai C."/>
            <person name="Xu Y."/>
            <person name="Wang K."/>
            <person name="Zhou Z."/>
            <person name="Wang C."/>
            <person name="Geng S."/>
            <person name="Li B."/>
            <person name="Dong Q."/>
            <person name="Hou Y."/>
            <person name="Wang H."/>
            <person name="Ai P."/>
            <person name="Liu Z."/>
            <person name="Yi F."/>
            <person name="Sun M."/>
            <person name="An G."/>
            <person name="Cheng J."/>
            <person name="Zhang Y."/>
            <person name="Shi Q."/>
            <person name="Xie Y."/>
            <person name="Shi X."/>
            <person name="Chang Y."/>
            <person name="Huang F."/>
            <person name="Chen Y."/>
            <person name="Hong S."/>
            <person name="Mi L."/>
            <person name="Sun Q."/>
            <person name="Zhang L."/>
            <person name="Zhou B."/>
            <person name="Peng R."/>
            <person name="Zhang X."/>
            <person name="Liu F."/>
        </authorList>
    </citation>
    <scope>NUCLEOTIDE SEQUENCE [LARGE SCALE GENOMIC DNA]</scope>
    <source>
        <strain evidence="2">cv. PA1801</strain>
    </source>
</reference>
<keyword evidence="1" id="KW-0548">Nucleotidyltransferase</keyword>
<dbReference type="PANTHER" id="PTHR33710">
    <property type="entry name" value="BNAC02G09200D PROTEIN"/>
    <property type="match status" value="1"/>
</dbReference>
<dbReference type="AlphaFoldDB" id="A0A5B6UYE9"/>
<keyword evidence="1" id="KW-0695">RNA-directed DNA polymerase</keyword>
<gene>
    <name evidence="1" type="ORF">EPI10_028495</name>
</gene>
<dbReference type="InterPro" id="IPR036691">
    <property type="entry name" value="Endo/exonu/phosph_ase_sf"/>
</dbReference>
<name>A0A5B6UYE9_9ROSI</name>
<dbReference type="SUPFAM" id="SSF56219">
    <property type="entry name" value="DNase I-like"/>
    <property type="match status" value="1"/>
</dbReference>
<evidence type="ECO:0000313" key="2">
    <source>
        <dbReference type="Proteomes" id="UP000325315"/>
    </source>
</evidence>